<dbReference type="Gene3D" id="1.10.443.10">
    <property type="entry name" value="Intergrase catalytic core"/>
    <property type="match status" value="1"/>
</dbReference>
<evidence type="ECO:0000256" key="2">
    <source>
        <dbReference type="ARBA" id="ARBA00023125"/>
    </source>
</evidence>
<protein>
    <submittedName>
        <fullName evidence="6">Site-specific integrase</fullName>
    </submittedName>
</protein>
<evidence type="ECO:0000256" key="1">
    <source>
        <dbReference type="ARBA" id="ARBA00008857"/>
    </source>
</evidence>
<dbReference type="PANTHER" id="PTHR30349:SF41">
    <property type="entry name" value="INTEGRASE_RECOMBINASE PROTEIN MJ0367-RELATED"/>
    <property type="match status" value="1"/>
</dbReference>
<comment type="similarity">
    <text evidence="1">Belongs to the 'phage' integrase family.</text>
</comment>
<evidence type="ECO:0000256" key="4">
    <source>
        <dbReference type="SAM" id="MobiDB-lite"/>
    </source>
</evidence>
<name>A0ABW1DXJ4_9ACTN</name>
<dbReference type="SUPFAM" id="SSF56349">
    <property type="entry name" value="DNA breaking-rejoining enzymes"/>
    <property type="match status" value="1"/>
</dbReference>
<dbReference type="EMBL" id="JBHSOA010000034">
    <property type="protein sequence ID" value="MFC5853358.1"/>
    <property type="molecule type" value="Genomic_DNA"/>
</dbReference>
<proteinExistence type="inferred from homology"/>
<dbReference type="Pfam" id="PF00589">
    <property type="entry name" value="Phage_integrase"/>
    <property type="match status" value="1"/>
</dbReference>
<organism evidence="6 7">
    <name type="scientific">Streptomyces chlorus</name>
    <dbReference type="NCBI Taxonomy" id="887452"/>
    <lineage>
        <taxon>Bacteria</taxon>
        <taxon>Bacillati</taxon>
        <taxon>Actinomycetota</taxon>
        <taxon>Actinomycetes</taxon>
        <taxon>Kitasatosporales</taxon>
        <taxon>Streptomycetaceae</taxon>
        <taxon>Streptomyces</taxon>
    </lineage>
</organism>
<keyword evidence="2" id="KW-0238">DNA-binding</keyword>
<keyword evidence="3" id="KW-0233">DNA recombination</keyword>
<dbReference type="CDD" id="cd01189">
    <property type="entry name" value="INT_ICEBs1_C_like"/>
    <property type="match status" value="1"/>
</dbReference>
<evidence type="ECO:0000313" key="6">
    <source>
        <dbReference type="EMBL" id="MFC5853358.1"/>
    </source>
</evidence>
<dbReference type="InterPro" id="IPR013762">
    <property type="entry name" value="Integrase-like_cat_sf"/>
</dbReference>
<accession>A0ABW1DXJ4</accession>
<comment type="caution">
    <text evidence="6">The sequence shown here is derived from an EMBL/GenBank/DDBJ whole genome shotgun (WGS) entry which is preliminary data.</text>
</comment>
<gene>
    <name evidence="6" type="ORF">ACFPZI_16465</name>
</gene>
<sequence>MITETVPALRSPSVRTGAPHPNCEPTRRSRQNRSCNGPWHVTIPRRARKEERKNKQEVNPWNVKEVQAFIQGVRADRLYAPLLLSLMGLRPGEVCGLRWEDVGLEDATMTIANTRTMMGNRYVVEKDTKSLAGERDLPLPAPVLAALKSFKALQAKEKLVLGEAYSDSGYVVVHETGEAFTIEQLRRRAYRLMEILGLRRVRLYDARSSCLTYLANNGVPDHILARWAGHTNVRTTKKWYVKPDVEDLRGAATTWDGLHGSEAEK</sequence>
<dbReference type="Proteomes" id="UP001596180">
    <property type="component" value="Unassembled WGS sequence"/>
</dbReference>
<evidence type="ECO:0000259" key="5">
    <source>
        <dbReference type="PROSITE" id="PS51898"/>
    </source>
</evidence>
<reference evidence="7" key="1">
    <citation type="journal article" date="2019" name="Int. J. Syst. Evol. Microbiol.">
        <title>The Global Catalogue of Microorganisms (GCM) 10K type strain sequencing project: providing services to taxonomists for standard genome sequencing and annotation.</title>
        <authorList>
            <consortium name="The Broad Institute Genomics Platform"/>
            <consortium name="The Broad Institute Genome Sequencing Center for Infectious Disease"/>
            <person name="Wu L."/>
            <person name="Ma J."/>
        </authorList>
    </citation>
    <scope>NUCLEOTIDE SEQUENCE [LARGE SCALE GENOMIC DNA]</scope>
    <source>
        <strain evidence="7">JCM 10411</strain>
    </source>
</reference>
<dbReference type="RefSeq" id="WP_381363744.1">
    <property type="nucleotide sequence ID" value="NZ_JBHSOA010000034.1"/>
</dbReference>
<dbReference type="PROSITE" id="PS51898">
    <property type="entry name" value="TYR_RECOMBINASE"/>
    <property type="match status" value="1"/>
</dbReference>
<evidence type="ECO:0000313" key="7">
    <source>
        <dbReference type="Proteomes" id="UP001596180"/>
    </source>
</evidence>
<feature type="region of interest" description="Disordered" evidence="4">
    <location>
        <begin position="1"/>
        <end position="40"/>
    </location>
</feature>
<dbReference type="InterPro" id="IPR050090">
    <property type="entry name" value="Tyrosine_recombinase_XerCD"/>
</dbReference>
<dbReference type="PANTHER" id="PTHR30349">
    <property type="entry name" value="PHAGE INTEGRASE-RELATED"/>
    <property type="match status" value="1"/>
</dbReference>
<dbReference type="InterPro" id="IPR011010">
    <property type="entry name" value="DNA_brk_join_enz"/>
</dbReference>
<keyword evidence="7" id="KW-1185">Reference proteome</keyword>
<feature type="domain" description="Tyr recombinase" evidence="5">
    <location>
        <begin position="56"/>
        <end position="253"/>
    </location>
</feature>
<evidence type="ECO:0000256" key="3">
    <source>
        <dbReference type="ARBA" id="ARBA00023172"/>
    </source>
</evidence>
<dbReference type="InterPro" id="IPR002104">
    <property type="entry name" value="Integrase_catalytic"/>
</dbReference>